<proteinExistence type="predicted"/>
<dbReference type="RefSeq" id="WP_143846767.1">
    <property type="nucleotide sequence ID" value="NZ_VLXZ01000001.1"/>
</dbReference>
<evidence type="ECO:0000313" key="2">
    <source>
        <dbReference type="EMBL" id="TSB48422.1"/>
    </source>
</evidence>
<sequence>MGYIIAYFVAFLLAATPFFEVVSVIPIGTIAGLDPFLTGFIALLGNALTVILVIIFVEQIQAWLDRRREKKGKPAKTKKNERAQRIFAKYGLPGLCLIGPTFGSHLTALIGMSLSGSRMRTTVWMMISLTLWTILMTILSFYGIEFLEIYTDNVMIERLRELIQN</sequence>
<keyword evidence="1" id="KW-0812">Transmembrane</keyword>
<comment type="caution">
    <text evidence="2">The sequence shown here is derived from an EMBL/GenBank/DDBJ whole genome shotgun (WGS) entry which is preliminary data.</text>
</comment>
<keyword evidence="1" id="KW-0472">Membrane</keyword>
<dbReference type="EMBL" id="VLXZ01000001">
    <property type="protein sequence ID" value="TSB48422.1"/>
    <property type="molecule type" value="Genomic_DNA"/>
</dbReference>
<organism evidence="2 3">
    <name type="scientific">Alkalicoccobacillus porphyridii</name>
    <dbReference type="NCBI Taxonomy" id="2597270"/>
    <lineage>
        <taxon>Bacteria</taxon>
        <taxon>Bacillati</taxon>
        <taxon>Bacillota</taxon>
        <taxon>Bacilli</taxon>
        <taxon>Bacillales</taxon>
        <taxon>Bacillaceae</taxon>
        <taxon>Alkalicoccobacillus</taxon>
    </lineage>
</organism>
<evidence type="ECO:0000313" key="3">
    <source>
        <dbReference type="Proteomes" id="UP000318521"/>
    </source>
</evidence>
<dbReference type="AlphaFoldDB" id="A0A554A404"/>
<dbReference type="Proteomes" id="UP000318521">
    <property type="component" value="Unassembled WGS sequence"/>
</dbReference>
<evidence type="ECO:0000256" key="1">
    <source>
        <dbReference type="SAM" id="Phobius"/>
    </source>
</evidence>
<dbReference type="Pfam" id="PF06695">
    <property type="entry name" value="Sm_multidrug_ex"/>
    <property type="match status" value="1"/>
</dbReference>
<keyword evidence="3" id="KW-1185">Reference proteome</keyword>
<keyword evidence="1" id="KW-1133">Transmembrane helix</keyword>
<reference evidence="2 3" key="1">
    <citation type="submission" date="2019-07" db="EMBL/GenBank/DDBJ databases">
        <authorList>
            <person name="Park Y.J."/>
            <person name="Jeong S.E."/>
            <person name="Jung H.S."/>
        </authorList>
    </citation>
    <scope>NUCLEOTIDE SEQUENCE [LARGE SCALE GENOMIC DNA]</scope>
    <source>
        <strain evidence="3">P16(2019)</strain>
    </source>
</reference>
<feature type="transmembrane region" description="Helical" evidence="1">
    <location>
        <begin position="7"/>
        <end position="30"/>
    </location>
</feature>
<name>A0A554A404_9BACI</name>
<gene>
    <name evidence="2" type="ORF">FN960_02385</name>
</gene>
<accession>A0A554A404</accession>
<protein>
    <submittedName>
        <fullName evidence="2">Small multi-drug export protein</fullName>
    </submittedName>
</protein>
<feature type="transmembrane region" description="Helical" evidence="1">
    <location>
        <begin position="122"/>
        <end position="144"/>
    </location>
</feature>
<feature type="transmembrane region" description="Helical" evidence="1">
    <location>
        <begin position="36"/>
        <end position="57"/>
    </location>
</feature>
<dbReference type="OrthoDB" id="6400183at2"/>
<dbReference type="InterPro" id="IPR009577">
    <property type="entry name" value="Sm_multidrug_ex"/>
</dbReference>